<dbReference type="Gene3D" id="2.130.10.10">
    <property type="entry name" value="YVTN repeat-like/Quinoprotein amine dehydrogenase"/>
    <property type="match status" value="1"/>
</dbReference>
<keyword evidence="2" id="KW-0804">Transcription</keyword>
<dbReference type="STRING" id="535722.E5QZF6"/>
<keyword evidence="3" id="KW-0539">Nucleus</keyword>
<evidence type="ECO:0000256" key="4">
    <source>
        <dbReference type="SAM" id="MobiDB-lite"/>
    </source>
</evidence>
<dbReference type="GO" id="GO:0000127">
    <property type="term" value="C:transcription factor TFIIIC complex"/>
    <property type="evidence" value="ECO:0007669"/>
    <property type="project" value="TreeGrafter"/>
</dbReference>
<keyword evidence="6" id="KW-1185">Reference proteome</keyword>
<sequence>MSAMSATGQQVVATDANGTSPRPDPDYEDEVVAESPASEVSEEEYETDEGINKRRKKTGRNPDRPQKPDQPNTQTYSRGLLKPSNHSSKTLQLRLTFGSGDQDILPIIHTRDCWSGDLDLTFPSRESLQRCIGWNPRGSKDIFGVDRDMNIRETTTGWDWFYNDIGSRFRGKQQMSTITESVANTYLPSHDIPKTTVLIGPSDAQTAYLIGRGQSFDFSSAWPSTESIALKQEVEEASSLQANEGSTSVPNQVKVREGWIVNLGNRIQCLSWAPNFNGSSQYLAIVAPIFDYQKAQFDDGTIKGAPAFTPSPPYPSAIQIWRFEARESGARLRRLNMDKNPALHMVICTEFGTINRLCWCPISVNRDSNDEIDSKTTKPALLAGLWSDGTVKVFNVDLSNSDNETKYVRLISPAFQVRPPSTICTCFAWLSPTDIAIGCANGFIGLWSLVQSTRSESSLNPEPYLYVPIHDTYVLNIVSAYPTYPYIIAATSMGGQTRLVSLIDPAAEVADALRLRVGTQCLIYSPFLRSFITNDEGDFVRLLPLRRFFSSLAALKSRSIITSLATASLHHPCILAGNASGAVMGNNPLRKLIHSKEKQWQQTWFSQEWINGENNSITPGPVVKFYDGFKAETISLAKGSSGQDKETGQVGMMTVYEEQTAITAIAWNSNESCAGWACAGMGSGLLRVEDLAHE</sequence>
<dbReference type="PANTHER" id="PTHR15052:SF2">
    <property type="entry name" value="GENERAL TRANSCRIPTION FACTOR 3C POLYPEPTIDE 2"/>
    <property type="match status" value="1"/>
</dbReference>
<dbReference type="Proteomes" id="UP000002669">
    <property type="component" value="Unassembled WGS sequence"/>
</dbReference>
<dbReference type="AlphaFoldDB" id="E5QZF6"/>
<dbReference type="SUPFAM" id="SSF50978">
    <property type="entry name" value="WD40 repeat-like"/>
    <property type="match status" value="1"/>
</dbReference>
<dbReference type="VEuPathDB" id="FungiDB:MGYG_01210"/>
<dbReference type="OMA" id="DWGDLRR"/>
<dbReference type="OrthoDB" id="4703at2759"/>
<proteinExistence type="predicted"/>
<dbReference type="InterPro" id="IPR015943">
    <property type="entry name" value="WD40/YVTN_repeat-like_dom_sf"/>
</dbReference>
<evidence type="ECO:0000313" key="5">
    <source>
        <dbReference type="EMBL" id="EFQ98174.1"/>
    </source>
</evidence>
<dbReference type="HOGENOM" id="CLU_018776_0_0_1"/>
<dbReference type="eggNOG" id="ENOG502S1WJ">
    <property type="taxonomic scope" value="Eukaryota"/>
</dbReference>
<protein>
    <recommendedName>
        <fullName evidence="7">Transcription factor tfiiic complex subunit tfc6</fullName>
    </recommendedName>
</protein>
<dbReference type="GeneID" id="10032451"/>
<dbReference type="InterPro" id="IPR036322">
    <property type="entry name" value="WD40_repeat_dom_sf"/>
</dbReference>
<evidence type="ECO:0000256" key="1">
    <source>
        <dbReference type="ARBA" id="ARBA00004123"/>
    </source>
</evidence>
<comment type="subcellular location">
    <subcellularLocation>
        <location evidence="1">Nucleus</location>
    </subcellularLocation>
</comment>
<dbReference type="GO" id="GO:0005634">
    <property type="term" value="C:nucleus"/>
    <property type="evidence" value="ECO:0007669"/>
    <property type="project" value="UniProtKB-SubCell"/>
</dbReference>
<name>E5QZF6_ARTGP</name>
<feature type="region of interest" description="Disordered" evidence="4">
    <location>
        <begin position="1"/>
        <end position="85"/>
    </location>
</feature>
<dbReference type="RefSeq" id="XP_003177126.1">
    <property type="nucleotide sequence ID" value="XM_003177078.1"/>
</dbReference>
<reference evidence="6" key="1">
    <citation type="journal article" date="2012" name="MBio">
        <title>Comparative genome analysis of Trichophyton rubrum and related dermatophytes reveals candidate genes involved in infection.</title>
        <authorList>
            <person name="Martinez D.A."/>
            <person name="Oliver B.G."/>
            <person name="Graeser Y."/>
            <person name="Goldberg J.M."/>
            <person name="Li W."/>
            <person name="Martinez-Rossi N.M."/>
            <person name="Monod M."/>
            <person name="Shelest E."/>
            <person name="Barton R.C."/>
            <person name="Birch E."/>
            <person name="Brakhage A.A."/>
            <person name="Chen Z."/>
            <person name="Gurr S.J."/>
            <person name="Heiman D."/>
            <person name="Heitman J."/>
            <person name="Kosti I."/>
            <person name="Rossi A."/>
            <person name="Saif S."/>
            <person name="Samalova M."/>
            <person name="Saunders C.W."/>
            <person name="Shea T."/>
            <person name="Summerbell R.C."/>
            <person name="Xu J."/>
            <person name="Young S."/>
            <person name="Zeng Q."/>
            <person name="Birren B.W."/>
            <person name="Cuomo C.A."/>
            <person name="White T.C."/>
        </authorList>
    </citation>
    <scope>NUCLEOTIDE SEQUENCE [LARGE SCALE GENOMIC DNA]</scope>
    <source>
        <strain evidence="6">ATCC MYA-4604 / CBS 118893</strain>
    </source>
</reference>
<dbReference type="InParanoid" id="E5QZF6"/>
<feature type="compositionally biased region" description="Acidic residues" evidence="4">
    <location>
        <begin position="40"/>
        <end position="49"/>
    </location>
</feature>
<evidence type="ECO:0008006" key="7">
    <source>
        <dbReference type="Google" id="ProtNLM"/>
    </source>
</evidence>
<dbReference type="PANTHER" id="PTHR15052">
    <property type="entry name" value="RNA POLYMERASE III TRANSCRIPTION INITIATION FACTOR COMPLEX SUBUNIT"/>
    <property type="match status" value="1"/>
</dbReference>
<evidence type="ECO:0000256" key="3">
    <source>
        <dbReference type="ARBA" id="ARBA00023242"/>
    </source>
</evidence>
<dbReference type="EMBL" id="DS989822">
    <property type="protein sequence ID" value="EFQ98174.1"/>
    <property type="molecule type" value="Genomic_DNA"/>
</dbReference>
<gene>
    <name evidence="5" type="ORF">MGYG_01210</name>
</gene>
<dbReference type="GO" id="GO:0006383">
    <property type="term" value="P:transcription by RNA polymerase III"/>
    <property type="evidence" value="ECO:0007669"/>
    <property type="project" value="TreeGrafter"/>
</dbReference>
<feature type="compositionally biased region" description="Polar residues" evidence="4">
    <location>
        <begin position="1"/>
        <end position="20"/>
    </location>
</feature>
<accession>E5QZF6</accession>
<evidence type="ECO:0000313" key="6">
    <source>
        <dbReference type="Proteomes" id="UP000002669"/>
    </source>
</evidence>
<organism evidence="6">
    <name type="scientific">Arthroderma gypseum (strain ATCC MYA-4604 / CBS 118893)</name>
    <name type="common">Microsporum gypseum</name>
    <dbReference type="NCBI Taxonomy" id="535722"/>
    <lineage>
        <taxon>Eukaryota</taxon>
        <taxon>Fungi</taxon>
        <taxon>Dikarya</taxon>
        <taxon>Ascomycota</taxon>
        <taxon>Pezizomycotina</taxon>
        <taxon>Eurotiomycetes</taxon>
        <taxon>Eurotiomycetidae</taxon>
        <taxon>Onygenales</taxon>
        <taxon>Arthrodermataceae</taxon>
        <taxon>Nannizzia</taxon>
    </lineage>
</organism>
<evidence type="ECO:0000256" key="2">
    <source>
        <dbReference type="ARBA" id="ARBA00023163"/>
    </source>
</evidence>
<dbReference type="InterPro" id="IPR052416">
    <property type="entry name" value="GTF3C_component"/>
</dbReference>